<accession>A0A2P2PFX9</accession>
<organism evidence="1">
    <name type="scientific">Rhizophora mucronata</name>
    <name type="common">Asiatic mangrove</name>
    <dbReference type="NCBI Taxonomy" id="61149"/>
    <lineage>
        <taxon>Eukaryota</taxon>
        <taxon>Viridiplantae</taxon>
        <taxon>Streptophyta</taxon>
        <taxon>Embryophyta</taxon>
        <taxon>Tracheophyta</taxon>
        <taxon>Spermatophyta</taxon>
        <taxon>Magnoliopsida</taxon>
        <taxon>eudicotyledons</taxon>
        <taxon>Gunneridae</taxon>
        <taxon>Pentapetalae</taxon>
        <taxon>rosids</taxon>
        <taxon>fabids</taxon>
        <taxon>Malpighiales</taxon>
        <taxon>Rhizophoraceae</taxon>
        <taxon>Rhizophora</taxon>
    </lineage>
</organism>
<protein>
    <submittedName>
        <fullName evidence="1">Uncharacterized protein</fullName>
    </submittedName>
</protein>
<dbReference type="EMBL" id="GGEC01073154">
    <property type="protein sequence ID" value="MBX53638.1"/>
    <property type="molecule type" value="Transcribed_RNA"/>
</dbReference>
<name>A0A2P2PFX9_RHIMU</name>
<sequence>MVIAIHLQYDIIICDTSISSYCFTSYIVSSFLWSCRTFALSSCFLLEIYFEICTLSISICCSN</sequence>
<proteinExistence type="predicted"/>
<reference evidence="1" key="1">
    <citation type="submission" date="2018-02" db="EMBL/GenBank/DDBJ databases">
        <title>Rhizophora mucronata_Transcriptome.</title>
        <authorList>
            <person name="Meera S.P."/>
            <person name="Sreeshan A."/>
            <person name="Augustine A."/>
        </authorList>
    </citation>
    <scope>NUCLEOTIDE SEQUENCE</scope>
    <source>
        <tissue evidence="1">Leaf</tissue>
    </source>
</reference>
<evidence type="ECO:0000313" key="1">
    <source>
        <dbReference type="EMBL" id="MBX53638.1"/>
    </source>
</evidence>
<dbReference type="AlphaFoldDB" id="A0A2P2PFX9"/>